<comment type="subcellular location">
    <subcellularLocation>
        <location evidence="1">Membrane</location>
        <topology evidence="1">Multi-pass membrane protein</topology>
    </subcellularLocation>
</comment>
<dbReference type="AlphaFoldDB" id="A0A1Q9YJ05"/>
<dbReference type="InterPro" id="IPR007267">
    <property type="entry name" value="GtrA_DPMS_TM"/>
</dbReference>
<comment type="similarity">
    <text evidence="2">Belongs to the GtrA family.</text>
</comment>
<gene>
    <name evidence="8" type="ORF">BO223_08935</name>
</gene>
<dbReference type="PANTHER" id="PTHR38459">
    <property type="entry name" value="PROPHAGE BACTOPRENOL-LINKED GLUCOSE TRANSLOCASE HOMOLOG"/>
    <property type="match status" value="1"/>
</dbReference>
<proteinExistence type="inferred from homology"/>
<keyword evidence="5 6" id="KW-0472">Membrane</keyword>
<dbReference type="Pfam" id="PF04138">
    <property type="entry name" value="GtrA_DPMS_TM"/>
    <property type="match status" value="1"/>
</dbReference>
<accession>A0A1Q9YJ05</accession>
<dbReference type="Proteomes" id="UP000186758">
    <property type="component" value="Unassembled WGS sequence"/>
</dbReference>
<evidence type="ECO:0000256" key="3">
    <source>
        <dbReference type="ARBA" id="ARBA00022692"/>
    </source>
</evidence>
<protein>
    <recommendedName>
        <fullName evidence="7">GtrA/DPMS transmembrane domain-containing protein</fullName>
    </recommendedName>
</protein>
<comment type="caution">
    <text evidence="8">The sequence shown here is derived from an EMBL/GenBank/DDBJ whole genome shotgun (WGS) entry which is preliminary data.</text>
</comment>
<evidence type="ECO:0000313" key="8">
    <source>
        <dbReference type="EMBL" id="OLU44286.1"/>
    </source>
</evidence>
<feature type="domain" description="GtrA/DPMS transmembrane" evidence="7">
    <location>
        <begin position="17"/>
        <end position="131"/>
    </location>
</feature>
<evidence type="ECO:0000256" key="6">
    <source>
        <dbReference type="SAM" id="Phobius"/>
    </source>
</evidence>
<evidence type="ECO:0000256" key="2">
    <source>
        <dbReference type="ARBA" id="ARBA00009399"/>
    </source>
</evidence>
<feature type="transmembrane region" description="Helical" evidence="6">
    <location>
        <begin position="40"/>
        <end position="60"/>
    </location>
</feature>
<organism evidence="8 9">
    <name type="scientific">Faecalibaculum rodentium</name>
    <dbReference type="NCBI Taxonomy" id="1702221"/>
    <lineage>
        <taxon>Bacteria</taxon>
        <taxon>Bacillati</taxon>
        <taxon>Bacillota</taxon>
        <taxon>Erysipelotrichia</taxon>
        <taxon>Erysipelotrichales</taxon>
        <taxon>Erysipelotrichaceae</taxon>
        <taxon>Faecalibaculum</taxon>
    </lineage>
</organism>
<name>A0A1Q9YJ05_9FIRM</name>
<keyword evidence="4 6" id="KW-1133">Transmembrane helix</keyword>
<evidence type="ECO:0000256" key="5">
    <source>
        <dbReference type="ARBA" id="ARBA00023136"/>
    </source>
</evidence>
<feature type="transmembrane region" description="Helical" evidence="6">
    <location>
        <begin position="112"/>
        <end position="131"/>
    </location>
</feature>
<dbReference type="RefSeq" id="WP_075885753.1">
    <property type="nucleotide sequence ID" value="NZ_CAPQAZ010000003.1"/>
</dbReference>
<keyword evidence="3 6" id="KW-0812">Transmembrane</keyword>
<dbReference type="PANTHER" id="PTHR38459:SF5">
    <property type="entry name" value="CELL WALL TEICHOIC ACID GLYCOSYLATION PROTEIN GTCA"/>
    <property type="match status" value="1"/>
</dbReference>
<evidence type="ECO:0000259" key="7">
    <source>
        <dbReference type="Pfam" id="PF04138"/>
    </source>
</evidence>
<dbReference type="GO" id="GO:0000271">
    <property type="term" value="P:polysaccharide biosynthetic process"/>
    <property type="evidence" value="ECO:0007669"/>
    <property type="project" value="InterPro"/>
</dbReference>
<evidence type="ECO:0000256" key="4">
    <source>
        <dbReference type="ARBA" id="ARBA00022989"/>
    </source>
</evidence>
<dbReference type="GO" id="GO:0005886">
    <property type="term" value="C:plasma membrane"/>
    <property type="evidence" value="ECO:0007669"/>
    <property type="project" value="TreeGrafter"/>
</dbReference>
<reference evidence="8 9" key="1">
    <citation type="submission" date="2016-11" db="EMBL/GenBank/DDBJ databases">
        <title>Description of two novel members of the family Erysipelotrichaceae: Ileibacterium lipovorans gen. nov., sp. nov. and Dubosiella newyorkensis, gen. nov., sp. nov.</title>
        <authorList>
            <person name="Cox L.M."/>
            <person name="Sohn J."/>
            <person name="Tyrrell K.L."/>
            <person name="Citron D.M."/>
            <person name="Lawson P.A."/>
            <person name="Patel N.B."/>
            <person name="Iizumi T."/>
            <person name="Perez-Perez G.I."/>
            <person name="Goldstein E.J."/>
            <person name="Blaser M.J."/>
        </authorList>
    </citation>
    <scope>NUCLEOTIDE SEQUENCE [LARGE SCALE GENOMIC DNA]</scope>
    <source>
        <strain evidence="8 9">NYU-BL-K8</strain>
    </source>
</reference>
<dbReference type="InterPro" id="IPR051401">
    <property type="entry name" value="GtrA_CellWall_Glycosyl"/>
</dbReference>
<feature type="transmembrane region" description="Helical" evidence="6">
    <location>
        <begin position="14"/>
        <end position="34"/>
    </location>
</feature>
<evidence type="ECO:0000313" key="9">
    <source>
        <dbReference type="Proteomes" id="UP000186758"/>
    </source>
</evidence>
<dbReference type="EMBL" id="MPJZ01000073">
    <property type="protein sequence ID" value="OLU44286.1"/>
    <property type="molecule type" value="Genomic_DNA"/>
</dbReference>
<sequence length="137" mass="15531">MEKIANIYRENREVINYLIFGVLTTLVNIAAFTICVDVLHVQYLISNVIAWILSVLFAYITNRRYVFNSAAVNVGWEIIKFFSSRLSTLALDMAVMWFMVDILQTNNLIAKIIANVLVVIANYVLSKIFVFTGGTAK</sequence>
<evidence type="ECO:0000256" key="1">
    <source>
        <dbReference type="ARBA" id="ARBA00004141"/>
    </source>
</evidence>
<feature type="transmembrane region" description="Helical" evidence="6">
    <location>
        <begin position="81"/>
        <end position="100"/>
    </location>
</feature>